<dbReference type="Pfam" id="PF00435">
    <property type="entry name" value="Spectrin"/>
    <property type="match status" value="1"/>
</dbReference>
<keyword evidence="12" id="KW-0206">Cytoskeleton</keyword>
<dbReference type="GO" id="GO:0034993">
    <property type="term" value="C:meiotic nuclear membrane microtubule tethering complex"/>
    <property type="evidence" value="ECO:0007669"/>
    <property type="project" value="TreeGrafter"/>
</dbReference>
<proteinExistence type="inferred from homology"/>
<feature type="coiled-coil region" evidence="14">
    <location>
        <begin position="2204"/>
        <end position="2231"/>
    </location>
</feature>
<feature type="domain" description="Calponin-homology (CH)" evidence="15">
    <location>
        <begin position="176"/>
        <end position="281"/>
    </location>
</feature>
<dbReference type="InterPro" id="IPR036872">
    <property type="entry name" value="CH_dom_sf"/>
</dbReference>
<feature type="coiled-coil region" evidence="14">
    <location>
        <begin position="1994"/>
        <end position="2021"/>
    </location>
</feature>
<dbReference type="Gene3D" id="1.10.418.10">
    <property type="entry name" value="Calponin-like domain"/>
    <property type="match status" value="2"/>
</dbReference>
<keyword evidence="9 14" id="KW-0175">Coiled coil</keyword>
<dbReference type="SMART" id="SM00033">
    <property type="entry name" value="CH"/>
    <property type="match status" value="2"/>
</dbReference>
<dbReference type="SMART" id="SM00150">
    <property type="entry name" value="SPEC"/>
    <property type="match status" value="4"/>
</dbReference>
<dbReference type="CDD" id="cd00176">
    <property type="entry name" value="SPEC"/>
    <property type="match status" value="2"/>
</dbReference>
<dbReference type="SUPFAM" id="SSF46966">
    <property type="entry name" value="Spectrin repeat"/>
    <property type="match status" value="12"/>
</dbReference>
<dbReference type="Proteomes" id="UP001367676">
    <property type="component" value="Unassembled WGS sequence"/>
</dbReference>
<evidence type="ECO:0000256" key="5">
    <source>
        <dbReference type="ARBA" id="ARBA00022490"/>
    </source>
</evidence>
<evidence type="ECO:0000256" key="10">
    <source>
        <dbReference type="ARBA" id="ARBA00023136"/>
    </source>
</evidence>
<keyword evidence="8" id="KW-1133">Transmembrane helix</keyword>
<dbReference type="PROSITE" id="PS00019">
    <property type="entry name" value="ACTININ_1"/>
    <property type="match status" value="1"/>
</dbReference>
<comment type="similarity">
    <text evidence="4">Belongs to the nesprin family.</text>
</comment>
<dbReference type="GO" id="GO:0005856">
    <property type="term" value="C:cytoskeleton"/>
    <property type="evidence" value="ECO:0007669"/>
    <property type="project" value="UniProtKB-SubCell"/>
</dbReference>
<keyword evidence="6" id="KW-0812">Transmembrane</keyword>
<dbReference type="Pfam" id="PF00307">
    <property type="entry name" value="CH"/>
    <property type="match status" value="2"/>
</dbReference>
<dbReference type="InterPro" id="IPR001589">
    <property type="entry name" value="Actinin_actin-bd_CS"/>
</dbReference>
<name>A0AAN9TLR1_9HEMI</name>
<keyword evidence="17" id="KW-1185">Reference proteome</keyword>
<dbReference type="FunFam" id="1.10.418.10:FF:000037">
    <property type="entry name" value="nesprin-1 isoform X1"/>
    <property type="match status" value="1"/>
</dbReference>
<comment type="caution">
    <text evidence="16">The sequence shown here is derived from an EMBL/GenBank/DDBJ whole genome shotgun (WGS) entry which is preliminary data.</text>
</comment>
<reference evidence="16 17" key="1">
    <citation type="submission" date="2024-03" db="EMBL/GenBank/DDBJ databases">
        <title>Adaptation during the transition from Ophiocordyceps entomopathogen to insect associate is accompanied by gene loss and intensified selection.</title>
        <authorList>
            <person name="Ward C.M."/>
            <person name="Onetto C.A."/>
            <person name="Borneman A.R."/>
        </authorList>
    </citation>
    <scope>NUCLEOTIDE SEQUENCE [LARGE SCALE GENOMIC DNA]</scope>
    <source>
        <strain evidence="16">AWRI1</strain>
        <tissue evidence="16">Single Adult Female</tissue>
    </source>
</reference>
<sequence>MKQDTISLPHGKSSYLFFNLTFTKFDDLGYLSNANEQERVQKKTFVNWINSYLSKRNPPKKINDLFEDLKDGTNLLALLEVLSGEKLPVERAVKLRRPHFLSNVNNALKFLESKKIKLVNINSSDLVDGRPAVVLGLIWTIILYFQIESLDPPFDGSSWSLNSIRSPTPENQTRVSGAKKSLLKWVRNVIPKDSGIEVADFGPSWRDGVLFLNIINTIKANIVDIASLRTSTNRQRLETAFTVAENDLGISRLLDPEDVDVDRPDERSVMTYVAQFVYKYPEVRSYSGDSLSAIQEKYDEFVSWLTNRTQFMSNSQNITNNYSDYQIIYNEKENYNALFEKLRNLVLFQGAISITPESWNEIEKLWRLLETQLYEWRWSLDNNLPPPFDAIGEWLVKAENLLHNDKIPPIMNEETATIISTKLEEHKQFFSELPNITNRLEEAVGTVPISSQILENQINNMFSRLHDVTRKSTQRRIRLKYLEHKCCLIAFLNLTENKLKRWTSKFGDEEDVQILLDQYHDYVIKNDIIQEFNKAFNDMRNVITEYKKDGNIDKAESANADKFLRDIAECWHSVSKEIHCAQSTLEVVISSWKRYKSLSSDLEQWIDEANTKLHLPEEEKEIFFQDLKSKEEEYLLLEDTVRFLLEISEELVGNDLREDFNPIAIKWKQLFDNVNKYMDAGVVVQNRKKYYHLLEELQKWIVKTENILNTPQTNTNEDIMNYCRQLQTLQNEIEYKEEGLKSISKMLQVLIQDVSKEEVNQMMTVLKREKESLIRIRNTIPTQFSHYNDLLIQRRLLEEGQYELSTWLDKAEALINSVDLDGSHEYVQALLERHKGFFSKTSYYKALLDSKNKQFQNIIKSVNANEKVELADFVQNMADLNSRFERVSLDSQKWQQKLEEAICFWHNFGEIERVLTDWIQNAQKLLSEKNTDSKQLIETEKVFFENADKNRIKELETAAEELKKSVSSNVKNHIDQRVKILKEAWENIFKNAPVHMIQSEFSLDLTSYNRIIKDMEKELISEQQGFGVHEDIEELISRHNEYFNDSSEYLKEGKLLLDRLSNLCVTYESLDEKPSKLNVTLKEAYDKAAENWTIILNNISVVKRQLCQIPEEWLEYQNKFEEVDNWMNLVDENVKLILKQLTATQDFDKEKEAFFKICQNVDGKRNDIKWLVQRHDMLSPYYPKTSAAEHEKLQALMERYKSLLPVIETTITRTESISRCYLYKKEIVEVCRLVQGVREEIKSKPKSIQNVEQMIAQQEEAVNLLNEQRSNVISMIQRGRELAKESDQTPEFVNELVSNLETEWNDAYSNTIENLNQLKETQKVWISYQEQKELILKLLKRAEEELHAIPTKFANSKQLEDELKAKLILKNELKGALDISFLKLKELSGHLSNITTPEQITFMNEEVKNIENNLKILRTETIKKVESLEKLNATIVNIEDNVKRVQKWTEESAPELMKVVESNNISPNERAKFSKQLQGQASSNVSLVNEMIENVETLCGCGIEEPVVKKQVLETLNSSVKDFKEKINIHDVEMQKQLAAVEEYKSSVNDLASWFGTAESDENSRVSKPCTKKDIENQLTDIKKFQVECDEKEKVLQKLSLIERDNPSLQETDTYMLRLNVIKANTENKVKRFEKLLQNWVSFEEKRFEVDEKLGKISLKPFVDQPVHKDTDSQILQSQLMELKSLAQVGAEVQNDLAALSFSCNVLANSIAVPAAEEKRNVIESQKAECKNFLNTIRERINVISDLIVHREVYEEQINIFSSWLHDFHSHAVEIEEVDQDDINNVLHKTHLLIQEHSEKLPVLQSIREKLNTAVDENVSDTHPIVAQYKNVENKYEDFGKQLNHKKVALEKFKVFNDWFSHINEHIAHLKYQTESNEINSSLSADLDNTWADINIHQNEFHDLQNIFKSGNISIKFAEEPLNVMNNSKSIIDNLRTDIAKKKDKEKVIESRKKAFLNSKERFVTEINDCEEHIKAVVQEIVNAQVLRPKVEELIQLEGRLSRVNALKEDLQKNANLLLKEDEASILEVQNNLTGILHRWDSINDRFTQETELYTNLQQNVTGFSVIKNETINLLTDFEKSLSQIKKLPDDLPEAFLIKGKFKDLQTNLANSKNYFDKLNNNGKTIVVLSKDVPNFNTEDIETDTKTIVESYDGLANAVKNDISALDAEIVLWQQIEESQGQLIPWLQENNVSLPKILDNVHDVKEARAKLKNFEEQLKNNEALKNSIITKRDQLMVLHKNQPSPKIEYLISTIEDGFKQLNTSFGKLSSVVGSCESEETTLKSDLKTAMAELNVIRDKLNKCDDASGGIGSLAERLKICHAVRAELDGVKPKIATMENCKSEIVSVNPLYDNSDTIKEFNACKKRHADLSAFLLKIENVLLVSITKDYEEKLKNLQDAVTVYNNRVAVCMPEDNCDQEQLSSKLLALKDVEKDFPVLEKKKIYLEKMTALLDDKNLKESITKLIPEKQRICGEVDSVKDKNTELIPRLAQFIDLIKNYETNYAAALTRVNALDEKLNVKGRDLIDINNIPLYIEKINDVQANCSALSTRLEELVQISAKIAEYSYKPKLSNLQILREKLNKTSEYVKNRLNKLEQLGDRCKKYEEKIVAVENFITDANSQLDEFDSSIQHSQNAEEMKNKLKDLKDFANVKQTGVALLNDSNEWSENLLLEAIPENRNALRTKLKNLRSSIDKVGERWTALLKKVESAALQRASIEDSKKQILQWIVSVENEISPQLELKNTLPEKKKSLSAYRASLQDVLTHKPIIEQLVQKIKAIPYETASENLPLRYQNLEESLSKAVNVLEKQVSNHELYLNNFEKLKDFIDVLQSEKSKCCSCDVDGQLAIYDSIILQKDVGNAIIEECTQSLAPVLSETADTGKATISNELEAQKQIFSSFVNKCQSQMTELKVKKDRAAQLENRIVVLNEFLKNVESKLRDQSLKNSLSNKKAYLKDIEKILDDIEQRSDDFHNFEKEAYDITPELTETAQKLFSRHQNAKSKAKECIPKYKKFIAEHEKFDVEYDDFLKKIQSWKSQFLCGQPVANVDSLKAHQKKLNDLLKAKSNETDRFESINELGETLYSHTSPDGRELIRKQLR</sequence>
<evidence type="ECO:0000259" key="15">
    <source>
        <dbReference type="PROSITE" id="PS50021"/>
    </source>
</evidence>
<keyword evidence="10" id="KW-0472">Membrane</keyword>
<gene>
    <name evidence="16" type="ORF">V9T40_008920</name>
</gene>
<organism evidence="16 17">
    <name type="scientific">Parthenolecanium corni</name>
    <dbReference type="NCBI Taxonomy" id="536013"/>
    <lineage>
        <taxon>Eukaryota</taxon>
        <taxon>Metazoa</taxon>
        <taxon>Ecdysozoa</taxon>
        <taxon>Arthropoda</taxon>
        <taxon>Hexapoda</taxon>
        <taxon>Insecta</taxon>
        <taxon>Pterygota</taxon>
        <taxon>Neoptera</taxon>
        <taxon>Paraneoptera</taxon>
        <taxon>Hemiptera</taxon>
        <taxon>Sternorrhyncha</taxon>
        <taxon>Coccoidea</taxon>
        <taxon>Coccidae</taxon>
        <taxon>Parthenolecanium</taxon>
    </lineage>
</organism>
<dbReference type="GO" id="GO:0051015">
    <property type="term" value="F:actin filament binding"/>
    <property type="evidence" value="ECO:0007669"/>
    <property type="project" value="TreeGrafter"/>
</dbReference>
<evidence type="ECO:0000256" key="6">
    <source>
        <dbReference type="ARBA" id="ARBA00022692"/>
    </source>
</evidence>
<evidence type="ECO:0000256" key="2">
    <source>
        <dbReference type="ARBA" id="ARBA00004204"/>
    </source>
</evidence>
<protein>
    <recommendedName>
        <fullName evidence="15">Calponin-homology (CH) domain-containing protein</fullName>
    </recommendedName>
</protein>
<evidence type="ECO:0000313" key="17">
    <source>
        <dbReference type="Proteomes" id="UP001367676"/>
    </source>
</evidence>
<dbReference type="PROSITE" id="PS00020">
    <property type="entry name" value="ACTININ_2"/>
    <property type="match status" value="1"/>
</dbReference>
<dbReference type="GO" id="GO:0005640">
    <property type="term" value="C:nuclear outer membrane"/>
    <property type="evidence" value="ECO:0007669"/>
    <property type="project" value="TreeGrafter"/>
</dbReference>
<evidence type="ECO:0000256" key="3">
    <source>
        <dbReference type="ARBA" id="ARBA00004245"/>
    </source>
</evidence>
<keyword evidence="11" id="KW-0009">Actin-binding</keyword>
<feature type="coiled-coil region" evidence="14">
    <location>
        <begin position="2577"/>
        <end position="2614"/>
    </location>
</feature>
<dbReference type="InterPro" id="IPR057057">
    <property type="entry name" value="Spectrin_SYNE1"/>
</dbReference>
<dbReference type="Pfam" id="PF25034">
    <property type="entry name" value="Spectrin_SYNE1"/>
    <property type="match status" value="1"/>
</dbReference>
<dbReference type="Gene3D" id="1.20.58.60">
    <property type="match status" value="9"/>
</dbReference>
<dbReference type="InterPro" id="IPR002017">
    <property type="entry name" value="Spectrin_repeat"/>
</dbReference>
<dbReference type="FunFam" id="1.10.418.10:FF:000033">
    <property type="entry name" value="nesprin-1 isoform X1"/>
    <property type="match status" value="1"/>
</dbReference>
<dbReference type="InterPro" id="IPR052403">
    <property type="entry name" value="LINC-complex_assoc"/>
</dbReference>
<evidence type="ECO:0000256" key="14">
    <source>
        <dbReference type="SAM" id="Coils"/>
    </source>
</evidence>
<feature type="domain" description="Calponin-homology (CH)" evidence="15">
    <location>
        <begin position="39"/>
        <end position="146"/>
    </location>
</feature>
<keyword evidence="7" id="KW-0677">Repeat</keyword>
<dbReference type="GO" id="GO:0007097">
    <property type="term" value="P:nuclear migration"/>
    <property type="evidence" value="ECO:0007669"/>
    <property type="project" value="UniProtKB-ARBA"/>
</dbReference>
<dbReference type="GO" id="GO:0030017">
    <property type="term" value="C:sarcomere"/>
    <property type="evidence" value="ECO:0007669"/>
    <property type="project" value="UniProtKB-SubCell"/>
</dbReference>
<dbReference type="PANTHER" id="PTHR47535:SF1">
    <property type="entry name" value="NESPRIN-1"/>
    <property type="match status" value="1"/>
</dbReference>
<dbReference type="GO" id="GO:0006997">
    <property type="term" value="P:nucleus organization"/>
    <property type="evidence" value="ECO:0007669"/>
    <property type="project" value="UniProtKB-ARBA"/>
</dbReference>
<keyword evidence="5" id="KW-0963">Cytoplasm</keyword>
<evidence type="ECO:0000256" key="11">
    <source>
        <dbReference type="ARBA" id="ARBA00023203"/>
    </source>
</evidence>
<comment type="subcellular location">
    <subcellularLocation>
        <location evidence="3">Cytoplasm</location>
        <location evidence="3">Cytoskeleton</location>
    </subcellularLocation>
    <subcellularLocation>
        <location evidence="2">Cytoplasm</location>
        <location evidence="2">Myofibril</location>
        <location evidence="2">Sarcomere</location>
    </subcellularLocation>
    <subcellularLocation>
        <location evidence="1">Nucleus membrane</location>
    </subcellularLocation>
</comment>
<feature type="coiled-coil region" evidence="14">
    <location>
        <begin position="2902"/>
        <end position="2966"/>
    </location>
</feature>
<evidence type="ECO:0000256" key="9">
    <source>
        <dbReference type="ARBA" id="ARBA00023054"/>
    </source>
</evidence>
<accession>A0AAN9TLR1</accession>
<evidence type="ECO:0000256" key="7">
    <source>
        <dbReference type="ARBA" id="ARBA00022737"/>
    </source>
</evidence>
<dbReference type="PANTHER" id="PTHR47535">
    <property type="entry name" value="MUSCLE-SPECIFIC PROTEIN 300 KDA, ISOFORM G"/>
    <property type="match status" value="1"/>
</dbReference>
<evidence type="ECO:0000256" key="4">
    <source>
        <dbReference type="ARBA" id="ARBA00008619"/>
    </source>
</evidence>
<dbReference type="InterPro" id="IPR018159">
    <property type="entry name" value="Spectrin/alpha-actinin"/>
</dbReference>
<evidence type="ECO:0000313" key="16">
    <source>
        <dbReference type="EMBL" id="KAK7601479.1"/>
    </source>
</evidence>
<dbReference type="SUPFAM" id="SSF47576">
    <property type="entry name" value="Calponin-homology domain, CH-domain"/>
    <property type="match status" value="1"/>
</dbReference>
<evidence type="ECO:0000256" key="12">
    <source>
        <dbReference type="ARBA" id="ARBA00023212"/>
    </source>
</evidence>
<evidence type="ECO:0000256" key="8">
    <source>
        <dbReference type="ARBA" id="ARBA00022989"/>
    </source>
</evidence>
<feature type="coiled-coil region" evidence="14">
    <location>
        <begin position="945"/>
        <end position="972"/>
    </location>
</feature>
<keyword evidence="13" id="KW-0539">Nucleus</keyword>
<evidence type="ECO:0000256" key="1">
    <source>
        <dbReference type="ARBA" id="ARBA00004126"/>
    </source>
</evidence>
<dbReference type="EMBL" id="JBBCAQ010000010">
    <property type="protein sequence ID" value="KAK7601479.1"/>
    <property type="molecule type" value="Genomic_DNA"/>
</dbReference>
<dbReference type="InterPro" id="IPR001715">
    <property type="entry name" value="CH_dom"/>
</dbReference>
<dbReference type="PROSITE" id="PS50021">
    <property type="entry name" value="CH"/>
    <property type="match status" value="2"/>
</dbReference>
<evidence type="ECO:0000256" key="13">
    <source>
        <dbReference type="ARBA" id="ARBA00023242"/>
    </source>
</evidence>